<accession>A0A2A9EZ11</accession>
<protein>
    <submittedName>
        <fullName evidence="2">Acetyltransferase (GNAT) family protein</fullName>
    </submittedName>
</protein>
<dbReference type="GO" id="GO:0016747">
    <property type="term" value="F:acyltransferase activity, transferring groups other than amino-acyl groups"/>
    <property type="evidence" value="ECO:0007669"/>
    <property type="project" value="InterPro"/>
</dbReference>
<organism evidence="2 3">
    <name type="scientific">Isoptericola jiangsuensis</name>
    <dbReference type="NCBI Taxonomy" id="548579"/>
    <lineage>
        <taxon>Bacteria</taxon>
        <taxon>Bacillati</taxon>
        <taxon>Actinomycetota</taxon>
        <taxon>Actinomycetes</taxon>
        <taxon>Micrococcales</taxon>
        <taxon>Promicromonosporaceae</taxon>
        <taxon>Isoptericola</taxon>
    </lineage>
</organism>
<dbReference type="Proteomes" id="UP000224130">
    <property type="component" value="Unassembled WGS sequence"/>
</dbReference>
<gene>
    <name evidence="2" type="ORF">ATJ88_2240</name>
</gene>
<dbReference type="Gene3D" id="3.40.630.30">
    <property type="match status" value="1"/>
</dbReference>
<name>A0A2A9EZ11_9MICO</name>
<evidence type="ECO:0000259" key="1">
    <source>
        <dbReference type="Pfam" id="PF00583"/>
    </source>
</evidence>
<keyword evidence="3" id="KW-1185">Reference proteome</keyword>
<dbReference type="InterPro" id="IPR016181">
    <property type="entry name" value="Acyl_CoA_acyltransferase"/>
</dbReference>
<dbReference type="AlphaFoldDB" id="A0A2A9EZ11"/>
<evidence type="ECO:0000313" key="3">
    <source>
        <dbReference type="Proteomes" id="UP000224130"/>
    </source>
</evidence>
<proteinExistence type="predicted"/>
<dbReference type="Pfam" id="PF00583">
    <property type="entry name" value="Acetyltransf_1"/>
    <property type="match status" value="1"/>
</dbReference>
<dbReference type="SUPFAM" id="SSF55729">
    <property type="entry name" value="Acyl-CoA N-acyltransferases (Nat)"/>
    <property type="match status" value="1"/>
</dbReference>
<dbReference type="InterPro" id="IPR000182">
    <property type="entry name" value="GNAT_dom"/>
</dbReference>
<evidence type="ECO:0000313" key="2">
    <source>
        <dbReference type="EMBL" id="PFG43542.1"/>
    </source>
</evidence>
<dbReference type="EMBL" id="PDJJ01000001">
    <property type="protein sequence ID" value="PFG43542.1"/>
    <property type="molecule type" value="Genomic_DNA"/>
</dbReference>
<feature type="domain" description="N-acetyltransferase" evidence="1">
    <location>
        <begin position="70"/>
        <end position="161"/>
    </location>
</feature>
<dbReference type="CDD" id="cd04301">
    <property type="entry name" value="NAT_SF"/>
    <property type="match status" value="1"/>
</dbReference>
<reference evidence="2 3" key="1">
    <citation type="submission" date="2017-10" db="EMBL/GenBank/DDBJ databases">
        <title>Sequencing the genomes of 1000 actinobacteria strains.</title>
        <authorList>
            <person name="Klenk H.-P."/>
        </authorList>
    </citation>
    <scope>NUCLEOTIDE SEQUENCE [LARGE SCALE GENOMIC DNA]</scope>
    <source>
        <strain evidence="2 3">DSM 21863</strain>
    </source>
</reference>
<keyword evidence="2" id="KW-0808">Transferase</keyword>
<sequence>MPGSAGVRSLPRMAALEFRPANEVPFDDVQTVLGTSQAGRCQCQRQVLGDRLWWDMPVGERRMRLAEQSCAGDPAASSTSGLVAYDDGEPVGWVAVAPRPTYRRYFGRSPVAWRGRHEDRDDADVWVAACFVVRAGFRGEGLTYELAAAAVEFARSRGAAALEGYPIVAADGGEVVWDEASVGTPQVFAAAGLTEVSAPTSRRRVLRIDFDEVSSR</sequence>
<comment type="caution">
    <text evidence="2">The sequence shown here is derived from an EMBL/GenBank/DDBJ whole genome shotgun (WGS) entry which is preliminary data.</text>
</comment>